<gene>
    <name evidence="1" type="ORF">PF021_07135</name>
</gene>
<evidence type="ECO:0000313" key="2">
    <source>
        <dbReference type="Proteomes" id="UP001210261"/>
    </source>
</evidence>
<name>A0ABT4VFG5_9HELI</name>
<reference evidence="1 2" key="1">
    <citation type="submission" date="2023-01" db="EMBL/GenBank/DDBJ databases">
        <title>Description of Helicobacter ibis sp. nov. isolated from faecal droppings of black-faced ibis (Theristicus melanopis).</title>
        <authorList>
            <person name="Lopez-Cantillo M."/>
            <person name="Vidal-Veuthey B."/>
            <person name="Mella A."/>
            <person name="De La Haba R."/>
            <person name="Collado L."/>
        </authorList>
    </citation>
    <scope>NUCLEOTIDE SEQUENCE [LARGE SCALE GENOMIC DNA]</scope>
    <source>
        <strain evidence="1 2">A82</strain>
    </source>
</reference>
<protein>
    <recommendedName>
        <fullName evidence="3">PglD N-terminal domain-containing protein</fullName>
    </recommendedName>
</protein>
<dbReference type="RefSeq" id="WP_271021799.1">
    <property type="nucleotide sequence ID" value="NZ_JAQHXR010000004.1"/>
</dbReference>
<evidence type="ECO:0000313" key="1">
    <source>
        <dbReference type="EMBL" id="MDA3969441.1"/>
    </source>
</evidence>
<accession>A0ABT4VFG5</accession>
<sequence length="46" mass="4954">MKLVVCGIGSAYKYAMELIDDSCEIIAFINSYELTRGGGGNLIINP</sequence>
<organism evidence="1 2">
    <name type="scientific">Helicobacter ibis</name>
    <dbReference type="NCBI Taxonomy" id="2962633"/>
    <lineage>
        <taxon>Bacteria</taxon>
        <taxon>Pseudomonadati</taxon>
        <taxon>Campylobacterota</taxon>
        <taxon>Epsilonproteobacteria</taxon>
        <taxon>Campylobacterales</taxon>
        <taxon>Helicobacteraceae</taxon>
        <taxon>Helicobacter</taxon>
    </lineage>
</organism>
<dbReference type="Proteomes" id="UP001210261">
    <property type="component" value="Unassembled WGS sequence"/>
</dbReference>
<comment type="caution">
    <text evidence="1">The sequence shown here is derived from an EMBL/GenBank/DDBJ whole genome shotgun (WGS) entry which is preliminary data.</text>
</comment>
<dbReference type="EMBL" id="JAQHXR010000004">
    <property type="protein sequence ID" value="MDA3969441.1"/>
    <property type="molecule type" value="Genomic_DNA"/>
</dbReference>
<evidence type="ECO:0008006" key="3">
    <source>
        <dbReference type="Google" id="ProtNLM"/>
    </source>
</evidence>
<keyword evidence="2" id="KW-1185">Reference proteome</keyword>
<proteinExistence type="predicted"/>